<accession>A9D4Y7</accession>
<feature type="transmembrane region" description="Helical" evidence="1">
    <location>
        <begin position="20"/>
        <end position="43"/>
    </location>
</feature>
<dbReference type="EMBL" id="ABIA03000002">
    <property type="protein sequence ID" value="EDQ33991.1"/>
    <property type="molecule type" value="Genomic_DNA"/>
</dbReference>
<dbReference type="HOGENOM" id="CLU_1313998_0_0_5"/>
<evidence type="ECO:0000256" key="1">
    <source>
        <dbReference type="SAM" id="Phobius"/>
    </source>
</evidence>
<dbReference type="Proteomes" id="UP000004291">
    <property type="component" value="Chromosome"/>
</dbReference>
<keyword evidence="1" id="KW-0472">Membrane</keyword>
<comment type="caution">
    <text evidence="2">The sequence shown here is derived from an EMBL/GenBank/DDBJ whole genome shotgun (WGS) entry which is preliminary data.</text>
</comment>
<keyword evidence="1" id="KW-1133">Transmembrane helix</keyword>
<reference evidence="2 3" key="1">
    <citation type="submission" date="2007-10" db="EMBL/GenBank/DDBJ databases">
        <authorList>
            <person name="Wagner-Dobler I."/>
            <person name="Ferriera S."/>
            <person name="Johnson J."/>
            <person name="Kravitz S."/>
            <person name="Beeson K."/>
            <person name="Sutton G."/>
            <person name="Rogers Y.-H."/>
            <person name="Friedman R."/>
            <person name="Frazier M."/>
            <person name="Venter J.C."/>
        </authorList>
    </citation>
    <scope>NUCLEOTIDE SEQUENCE [LARGE SCALE GENOMIC DNA]</scope>
    <source>
        <strain evidence="2 3">DFL-43</strain>
    </source>
</reference>
<protein>
    <submittedName>
        <fullName evidence="2">Uncharacterized protein</fullName>
    </submittedName>
</protein>
<gene>
    <name evidence="2" type="ORF">HPDFL43_06040</name>
</gene>
<proteinExistence type="predicted"/>
<dbReference type="RefSeq" id="WP_007196997.1">
    <property type="nucleotide sequence ID" value="NZ_CM002917.1"/>
</dbReference>
<name>A9D4Y7_HOEPD</name>
<dbReference type="AlphaFoldDB" id="A9D4Y7"/>
<evidence type="ECO:0000313" key="3">
    <source>
        <dbReference type="Proteomes" id="UP000004291"/>
    </source>
</evidence>
<sequence length="209" mass="24088">MMMDVISWLGISDAKHIPATITGVLGFASVALTGFAAIFAWLTKQYLLRREKRNDLRAAIRAEIEVQWLMLKKAPNQEETIPIIENKLRTKGNKDYSPHFSRYPGPEIFGSIKAEIAALGREEIPLVVQFYHHLAVMDNFVIELRSAEFKSYDRDRKLLMIKDMFRMVEQATILAEKSMIVLEDLMNISQDRRLCARKAELERDNQMAT</sequence>
<keyword evidence="1" id="KW-0812">Transmembrane</keyword>
<evidence type="ECO:0000313" key="2">
    <source>
        <dbReference type="EMBL" id="EDQ33991.1"/>
    </source>
</evidence>
<reference evidence="2 3" key="2">
    <citation type="submission" date="2012-06" db="EMBL/GenBank/DDBJ databases">
        <authorList>
            <person name="Fiebig A."/>
        </authorList>
    </citation>
    <scope>NUCLEOTIDE SEQUENCE [LARGE SCALE GENOMIC DNA]</scope>
    <source>
        <strain evidence="2 3">DFL-43</strain>
    </source>
</reference>
<keyword evidence="3" id="KW-1185">Reference proteome</keyword>
<organism evidence="2 3">
    <name type="scientific">Hoeflea phototrophica (strain DSM 17068 / NCIMB 14078 / DFL-43)</name>
    <dbReference type="NCBI Taxonomy" id="411684"/>
    <lineage>
        <taxon>Bacteria</taxon>
        <taxon>Pseudomonadati</taxon>
        <taxon>Pseudomonadota</taxon>
        <taxon>Alphaproteobacteria</taxon>
        <taxon>Hyphomicrobiales</taxon>
        <taxon>Rhizobiaceae</taxon>
        <taxon>Hoeflea</taxon>
    </lineage>
</organism>